<dbReference type="CDD" id="cd08964">
    <property type="entry name" value="L-asparaginase_II"/>
    <property type="match status" value="1"/>
</dbReference>
<dbReference type="SMART" id="SM00870">
    <property type="entry name" value="Asparaginase"/>
    <property type="match status" value="1"/>
</dbReference>
<dbReference type="AlphaFoldDB" id="A0A432GEB2"/>
<gene>
    <name evidence="9" type="ORF">DSY98_02495</name>
</gene>
<dbReference type="InterPro" id="IPR040919">
    <property type="entry name" value="Asparaginase_C"/>
</dbReference>
<name>A0A432GEB2_9DELT</name>
<evidence type="ECO:0000256" key="5">
    <source>
        <dbReference type="PROSITE-ProRule" id="PRU10099"/>
    </source>
</evidence>
<proteinExistence type="inferred from homology"/>
<dbReference type="SFLD" id="SFLDS00057">
    <property type="entry name" value="Glutaminase/Asparaginase"/>
    <property type="match status" value="1"/>
</dbReference>
<feature type="domain" description="Asparaginase/glutaminase C-terminal" evidence="8">
    <location>
        <begin position="218"/>
        <end position="327"/>
    </location>
</feature>
<dbReference type="PIRSF" id="PIRSF500176">
    <property type="entry name" value="L_ASNase"/>
    <property type="match status" value="1"/>
</dbReference>
<dbReference type="Gene3D" id="3.40.50.40">
    <property type="match status" value="1"/>
</dbReference>
<evidence type="ECO:0000256" key="1">
    <source>
        <dbReference type="ARBA" id="ARBA00010518"/>
    </source>
</evidence>
<dbReference type="Pfam" id="PF00710">
    <property type="entry name" value="Asparaginase"/>
    <property type="match status" value="1"/>
</dbReference>
<dbReference type="PROSITE" id="PS00917">
    <property type="entry name" value="ASN_GLN_ASE_2"/>
    <property type="match status" value="1"/>
</dbReference>
<dbReference type="PROSITE" id="PS51732">
    <property type="entry name" value="ASN_GLN_ASE_3"/>
    <property type="match status" value="1"/>
</dbReference>
<dbReference type="PANTHER" id="PTHR11707">
    <property type="entry name" value="L-ASPARAGINASE"/>
    <property type="match status" value="1"/>
</dbReference>
<dbReference type="GO" id="GO:0004067">
    <property type="term" value="F:asparaginase activity"/>
    <property type="evidence" value="ECO:0007669"/>
    <property type="project" value="UniProtKB-UniRule"/>
</dbReference>
<protein>
    <recommendedName>
        <fullName evidence="11">Asparaginase</fullName>
    </recommendedName>
</protein>
<dbReference type="EMBL" id="QNZM01000099">
    <property type="protein sequence ID" value="RTZ81576.1"/>
    <property type="molecule type" value="Genomic_DNA"/>
</dbReference>
<evidence type="ECO:0000256" key="4">
    <source>
        <dbReference type="PIRSR" id="PIRSR001220-2"/>
    </source>
</evidence>
<feature type="binding site" evidence="4">
    <location>
        <begin position="92"/>
        <end position="93"/>
    </location>
    <ligand>
        <name>substrate</name>
    </ligand>
</feature>
<dbReference type="InterPro" id="IPR006034">
    <property type="entry name" value="Asparaginase/glutaminase-like"/>
</dbReference>
<keyword evidence="2" id="KW-0378">Hydrolase</keyword>
<evidence type="ECO:0000256" key="6">
    <source>
        <dbReference type="PROSITE-ProRule" id="PRU10100"/>
    </source>
</evidence>
<organism evidence="9 10">
    <name type="scientific">SAR324 cluster bacterium</name>
    <dbReference type="NCBI Taxonomy" id="2024889"/>
    <lineage>
        <taxon>Bacteria</taxon>
        <taxon>Deltaproteobacteria</taxon>
        <taxon>SAR324 cluster</taxon>
    </lineage>
</organism>
<dbReference type="Gene3D" id="3.40.50.1170">
    <property type="entry name" value="L-asparaginase, N-terminal domain"/>
    <property type="match status" value="1"/>
</dbReference>
<feature type="active site" evidence="6">
    <location>
        <position position="92"/>
    </location>
</feature>
<feature type="domain" description="L-asparaginase N-terminal" evidence="7">
    <location>
        <begin position="4"/>
        <end position="192"/>
    </location>
</feature>
<feature type="binding site" evidence="4">
    <location>
        <position position="59"/>
    </location>
    <ligand>
        <name>substrate</name>
    </ligand>
</feature>
<dbReference type="InterPro" id="IPR004550">
    <property type="entry name" value="AsnASE_II"/>
</dbReference>
<dbReference type="SUPFAM" id="SSF53774">
    <property type="entry name" value="Glutaminase/Asparaginase"/>
    <property type="match status" value="1"/>
</dbReference>
<dbReference type="GO" id="GO:0006528">
    <property type="term" value="P:asparagine metabolic process"/>
    <property type="evidence" value="ECO:0007669"/>
    <property type="project" value="InterPro"/>
</dbReference>
<feature type="active site" evidence="5">
    <location>
        <position position="13"/>
    </location>
</feature>
<dbReference type="InterPro" id="IPR027475">
    <property type="entry name" value="Asparaginase/glutaminase_AS2"/>
</dbReference>
<dbReference type="Pfam" id="PF17763">
    <property type="entry name" value="Asparaginase_C"/>
    <property type="match status" value="1"/>
</dbReference>
<dbReference type="InterPro" id="IPR027474">
    <property type="entry name" value="L-asparaginase_N"/>
</dbReference>
<accession>A0A432GEB2</accession>
<dbReference type="InterPro" id="IPR020827">
    <property type="entry name" value="Asparaginase/glutaminase_AS1"/>
</dbReference>
<sequence length="333" mass="34684">MKPKIHVIGTGGTISGTGSTATDAAYESGRVDASDLVSAIEGLERLADVHSETMFATGSENLGPHQWRILARRIEELTADSEVDGVVVTHGTDTLEEAAFFLELVCKSGKPVVLTAAMRPSTALSADGPANLFQAVLAATSPQLQSHGLLVVMNGLVIPGWQIIKTDSVALDSFHAYPGGPIGKIVGESLLVFGSPNLSPLVGRFHDHLRNDDELPFVDIVLLRAGCGDQPLADFGGNACKGLVVAGFGGGTMPDNLNGLVAETANSGCTVVVSSRVSQVTVLAETMTSVKSKNVFPSGLLNPQKSALLLSLALDANLDALELAELFNVFVTQ</sequence>
<dbReference type="InterPro" id="IPR027473">
    <property type="entry name" value="L-asparaginase_C"/>
</dbReference>
<dbReference type="FunFam" id="3.40.50.1170:FF:000001">
    <property type="entry name" value="L-asparaginase 2"/>
    <property type="match status" value="1"/>
</dbReference>
<evidence type="ECO:0000256" key="3">
    <source>
        <dbReference type="PIRSR" id="PIRSR001220-1"/>
    </source>
</evidence>
<comment type="caution">
    <text evidence="9">The sequence shown here is derived from an EMBL/GenBank/DDBJ whole genome shotgun (WGS) entry which is preliminary data.</text>
</comment>
<dbReference type="InterPro" id="IPR037152">
    <property type="entry name" value="L-asparaginase_N_sf"/>
</dbReference>
<evidence type="ECO:0000313" key="10">
    <source>
        <dbReference type="Proteomes" id="UP000286732"/>
    </source>
</evidence>
<dbReference type="PANTHER" id="PTHR11707:SF28">
    <property type="entry name" value="60 KDA LYSOPHOSPHOLIPASE"/>
    <property type="match status" value="1"/>
</dbReference>
<feature type="active site" description="O-isoaspartyl threonine intermediate" evidence="3">
    <location>
        <position position="13"/>
    </location>
</feature>
<dbReference type="PIRSF" id="PIRSF001220">
    <property type="entry name" value="L-ASNase_gatD"/>
    <property type="match status" value="1"/>
</dbReference>
<evidence type="ECO:0000313" key="9">
    <source>
        <dbReference type="EMBL" id="RTZ81576.1"/>
    </source>
</evidence>
<dbReference type="PROSITE" id="PS00144">
    <property type="entry name" value="ASN_GLN_ASE_1"/>
    <property type="match status" value="1"/>
</dbReference>
<evidence type="ECO:0000259" key="7">
    <source>
        <dbReference type="Pfam" id="PF00710"/>
    </source>
</evidence>
<dbReference type="Proteomes" id="UP000286732">
    <property type="component" value="Unassembled WGS sequence"/>
</dbReference>
<evidence type="ECO:0008006" key="11">
    <source>
        <dbReference type="Google" id="ProtNLM"/>
    </source>
</evidence>
<dbReference type="PRINTS" id="PR00139">
    <property type="entry name" value="ASNGLNASE"/>
</dbReference>
<evidence type="ECO:0000259" key="8">
    <source>
        <dbReference type="Pfam" id="PF17763"/>
    </source>
</evidence>
<dbReference type="InterPro" id="IPR036152">
    <property type="entry name" value="Asp/glu_Ase-like_sf"/>
</dbReference>
<comment type="similarity">
    <text evidence="1">Belongs to the asparaginase 1 family.</text>
</comment>
<reference evidence="9 10" key="1">
    <citation type="submission" date="2018-06" db="EMBL/GenBank/DDBJ databases">
        <title>Combined omics and stable isotope probing to characterize newly discovered Mariana Back-Arc vent microbial communities.</title>
        <authorList>
            <person name="Trembath-Reichert E."/>
            <person name="Huber J.A."/>
        </authorList>
    </citation>
    <scope>NUCLEOTIDE SEQUENCE [LARGE SCALE GENOMIC DNA]</scope>
    <source>
        <strain evidence="9">MAG 63_2</strain>
    </source>
</reference>
<evidence type="ECO:0000256" key="2">
    <source>
        <dbReference type="ARBA" id="ARBA00022801"/>
    </source>
</evidence>